<keyword evidence="7" id="KW-1185">Reference proteome</keyword>
<feature type="domain" description="ABC transporter" evidence="5">
    <location>
        <begin position="18"/>
        <end position="250"/>
    </location>
</feature>
<dbReference type="GO" id="GO:0016887">
    <property type="term" value="F:ATP hydrolysis activity"/>
    <property type="evidence" value="ECO:0007669"/>
    <property type="project" value="InterPro"/>
</dbReference>
<keyword evidence="3" id="KW-0547">Nucleotide-binding</keyword>
<dbReference type="InterPro" id="IPR017871">
    <property type="entry name" value="ABC_transporter-like_CS"/>
</dbReference>
<dbReference type="SUPFAM" id="SSF52540">
    <property type="entry name" value="P-loop containing nucleoside triphosphate hydrolases"/>
    <property type="match status" value="1"/>
</dbReference>
<evidence type="ECO:0000256" key="1">
    <source>
        <dbReference type="ARBA" id="ARBA00005417"/>
    </source>
</evidence>
<evidence type="ECO:0000256" key="2">
    <source>
        <dbReference type="ARBA" id="ARBA00022448"/>
    </source>
</evidence>
<protein>
    <submittedName>
        <fullName evidence="6">ABC transporter ATP-binding protein</fullName>
    </submittedName>
</protein>
<evidence type="ECO:0000259" key="5">
    <source>
        <dbReference type="PROSITE" id="PS50893"/>
    </source>
</evidence>
<evidence type="ECO:0000313" key="7">
    <source>
        <dbReference type="Proteomes" id="UP000646579"/>
    </source>
</evidence>
<name>A0A918S198_9HYPH</name>
<dbReference type="PROSITE" id="PS00211">
    <property type="entry name" value="ABC_TRANSPORTER_1"/>
    <property type="match status" value="1"/>
</dbReference>
<keyword evidence="2" id="KW-0813">Transport</keyword>
<dbReference type="InterPro" id="IPR027417">
    <property type="entry name" value="P-loop_NTPase"/>
</dbReference>
<dbReference type="EMBL" id="BMZE01000001">
    <property type="protein sequence ID" value="GHA18814.1"/>
    <property type="molecule type" value="Genomic_DNA"/>
</dbReference>
<dbReference type="GO" id="GO:0005524">
    <property type="term" value="F:ATP binding"/>
    <property type="evidence" value="ECO:0007669"/>
    <property type="project" value="UniProtKB-KW"/>
</dbReference>
<dbReference type="CDD" id="cd03214">
    <property type="entry name" value="ABC_Iron-Siderophores_B12_Hemin"/>
    <property type="match status" value="1"/>
</dbReference>
<evidence type="ECO:0000313" key="6">
    <source>
        <dbReference type="EMBL" id="GHA18814.1"/>
    </source>
</evidence>
<reference evidence="6" key="1">
    <citation type="journal article" date="2014" name="Int. J. Syst. Evol. Microbiol.">
        <title>Complete genome sequence of Corynebacterium casei LMG S-19264T (=DSM 44701T), isolated from a smear-ripened cheese.</title>
        <authorList>
            <consortium name="US DOE Joint Genome Institute (JGI-PGF)"/>
            <person name="Walter F."/>
            <person name="Albersmeier A."/>
            <person name="Kalinowski J."/>
            <person name="Ruckert C."/>
        </authorList>
    </citation>
    <scope>NUCLEOTIDE SEQUENCE</scope>
    <source>
        <strain evidence="6">KCTC 32437</strain>
    </source>
</reference>
<dbReference type="SMART" id="SM00382">
    <property type="entry name" value="AAA"/>
    <property type="match status" value="1"/>
</dbReference>
<organism evidence="6 7">
    <name type="scientific">Devosia pacifica</name>
    <dbReference type="NCBI Taxonomy" id="1335967"/>
    <lineage>
        <taxon>Bacteria</taxon>
        <taxon>Pseudomonadati</taxon>
        <taxon>Pseudomonadota</taxon>
        <taxon>Alphaproteobacteria</taxon>
        <taxon>Hyphomicrobiales</taxon>
        <taxon>Devosiaceae</taxon>
        <taxon>Devosia</taxon>
    </lineage>
</organism>
<dbReference type="Proteomes" id="UP000646579">
    <property type="component" value="Unassembled WGS sequence"/>
</dbReference>
<accession>A0A918S198</accession>
<reference evidence="6" key="2">
    <citation type="submission" date="2020-09" db="EMBL/GenBank/DDBJ databases">
        <authorList>
            <person name="Sun Q."/>
            <person name="Kim S."/>
        </authorList>
    </citation>
    <scope>NUCLEOTIDE SEQUENCE</scope>
    <source>
        <strain evidence="6">KCTC 32437</strain>
    </source>
</reference>
<dbReference type="AlphaFoldDB" id="A0A918S198"/>
<dbReference type="Gene3D" id="3.40.50.300">
    <property type="entry name" value="P-loop containing nucleotide triphosphate hydrolases"/>
    <property type="match status" value="1"/>
</dbReference>
<dbReference type="PROSITE" id="PS50893">
    <property type="entry name" value="ABC_TRANSPORTER_2"/>
    <property type="match status" value="1"/>
</dbReference>
<sequence length="269" mass="29602">MDAGDQSLETKGDMMAHLNVDRVSVDIEGRRIVNEVVFSLERGQFLGLVGPNGSGKTSLLRAIYRVLAPRSGRVEVAGDSVWALSPRDVAKRLAVVAQERMGEFDFTVSELVGMGRTPHKRLMERDTASDFAIVEESLRQVGMLELRDRQFMNLSGGEKQRALVARALAQQAEFLVLDEPTNHLDIRHQLELLELVRSLGVTTIAALHDLSLAARYCDALVMMKDGCVIESGSPQQVLTAERIEAVYGVRARLSSSENGLAIEYNLPGK</sequence>
<gene>
    <name evidence="6" type="ORF">GCM10007989_12680</name>
</gene>
<proteinExistence type="inferred from homology"/>
<dbReference type="FunFam" id="3.40.50.300:FF:000134">
    <property type="entry name" value="Iron-enterobactin ABC transporter ATP-binding protein"/>
    <property type="match status" value="1"/>
</dbReference>
<dbReference type="Pfam" id="PF00005">
    <property type="entry name" value="ABC_tran"/>
    <property type="match status" value="1"/>
</dbReference>
<evidence type="ECO:0000256" key="3">
    <source>
        <dbReference type="ARBA" id="ARBA00022741"/>
    </source>
</evidence>
<evidence type="ECO:0000256" key="4">
    <source>
        <dbReference type="ARBA" id="ARBA00022840"/>
    </source>
</evidence>
<comment type="similarity">
    <text evidence="1">Belongs to the ABC transporter superfamily.</text>
</comment>
<dbReference type="InterPro" id="IPR003439">
    <property type="entry name" value="ABC_transporter-like_ATP-bd"/>
</dbReference>
<dbReference type="InterPro" id="IPR003593">
    <property type="entry name" value="AAA+_ATPase"/>
</dbReference>
<comment type="caution">
    <text evidence="6">The sequence shown here is derived from an EMBL/GenBank/DDBJ whole genome shotgun (WGS) entry which is preliminary data.</text>
</comment>
<keyword evidence="4 6" id="KW-0067">ATP-binding</keyword>
<dbReference type="PANTHER" id="PTHR42794">
    <property type="entry name" value="HEMIN IMPORT ATP-BINDING PROTEIN HMUV"/>
    <property type="match status" value="1"/>
</dbReference>
<dbReference type="PANTHER" id="PTHR42794:SF2">
    <property type="entry name" value="ABC TRANSPORTER ATP-BINDING PROTEIN"/>
    <property type="match status" value="1"/>
</dbReference>